<evidence type="ECO:0000256" key="2">
    <source>
        <dbReference type="ARBA" id="ARBA00022670"/>
    </source>
</evidence>
<dbReference type="SUPFAM" id="SSF50156">
    <property type="entry name" value="PDZ domain-like"/>
    <property type="match status" value="2"/>
</dbReference>
<dbReference type="SUPFAM" id="SSF50494">
    <property type="entry name" value="Trypsin-like serine proteases"/>
    <property type="match status" value="1"/>
</dbReference>
<evidence type="ECO:0000256" key="3">
    <source>
        <dbReference type="ARBA" id="ARBA00022801"/>
    </source>
</evidence>
<feature type="compositionally biased region" description="Low complexity" evidence="4">
    <location>
        <begin position="424"/>
        <end position="435"/>
    </location>
</feature>
<evidence type="ECO:0000256" key="4">
    <source>
        <dbReference type="SAM" id="MobiDB-lite"/>
    </source>
</evidence>
<dbReference type="InterPro" id="IPR009003">
    <property type="entry name" value="Peptidase_S1_PA"/>
</dbReference>
<dbReference type="Pfam" id="PF17820">
    <property type="entry name" value="PDZ_6"/>
    <property type="match status" value="1"/>
</dbReference>
<evidence type="ECO:0000256" key="1">
    <source>
        <dbReference type="ARBA" id="ARBA00010541"/>
    </source>
</evidence>
<comment type="caution">
    <text evidence="6">The sequence shown here is derived from an EMBL/GenBank/DDBJ whole genome shotgun (WGS) entry which is preliminary data.</text>
</comment>
<sequence length="537" mass="57677">MSLSNHSSSKVVHFLKARAKNLIVASFSVAALLGVASASIVIFAPEKITNIKQHFIAQASANAYSLPQATNVAPGNDTLFLKSFKKVFSNIAKESRPALVFIIAEKKVQVRANEFPFPDDFFFPFMPPQFRGPGNQRDKKQSIETDGGSGFIVDLKNGYIITNNHVIEGADKITVTTYDNKKYKAKVLGTAKNVDISVLKVEDFKPSNELKQVSLADSNEVEVGDWVIALGAPFELPQTLTMGVVSAVQRSSDTLGITGTNSFIQTDAAINPGNSGGPLVSLDGQVIGMNTAIYSKNGTSVGIGFAIPSNTIRLVADSIINNGKLTQVYLGVEMYDLNKFGAAAMKEMKIDPNTEGVLVMRVVPKSPAAQAGLQPYDIIQSINNKPIKSSIDIQRQIIFLKPGKKIKIGILRNGKNTELSATVSEMPSKNSNNSEPNEDNSKTSKSPSLSYGLYLSNKPSTSGKGVSIKGVQAGSLADRAGLQEGDVILQVNREDVNTKQQVEDALEKSKKAKTAVIFLLVAREDGSRSAIILPLNS</sequence>
<organism evidence="6 7">
    <name type="scientific">Spirobacillus cienkowskii</name>
    <dbReference type="NCBI Taxonomy" id="495820"/>
    <lineage>
        <taxon>Bacteria</taxon>
        <taxon>Pseudomonadati</taxon>
        <taxon>Bdellovibrionota</taxon>
        <taxon>Oligoflexia</taxon>
        <taxon>Silvanigrellales</taxon>
        <taxon>Spirobacillus</taxon>
    </lineage>
</organism>
<dbReference type="AlphaFoldDB" id="A0A369KPW2"/>
<dbReference type="EMBL" id="QOVW01000072">
    <property type="protein sequence ID" value="RDB35868.1"/>
    <property type="molecule type" value="Genomic_DNA"/>
</dbReference>
<dbReference type="InterPro" id="IPR001940">
    <property type="entry name" value="Peptidase_S1C"/>
</dbReference>
<keyword evidence="3" id="KW-0378">Hydrolase</keyword>
<proteinExistence type="inferred from homology"/>
<evidence type="ECO:0000259" key="5">
    <source>
        <dbReference type="PROSITE" id="PS50106"/>
    </source>
</evidence>
<evidence type="ECO:0000313" key="6">
    <source>
        <dbReference type="EMBL" id="RDB35868.1"/>
    </source>
</evidence>
<dbReference type="Gene3D" id="2.40.10.120">
    <property type="match status" value="1"/>
</dbReference>
<dbReference type="GO" id="GO:0012501">
    <property type="term" value="P:programmed cell death"/>
    <property type="evidence" value="ECO:0007669"/>
    <property type="project" value="TreeGrafter"/>
</dbReference>
<dbReference type="PROSITE" id="PS50106">
    <property type="entry name" value="PDZ"/>
    <property type="match status" value="2"/>
</dbReference>
<dbReference type="PANTHER" id="PTHR22939:SF129">
    <property type="entry name" value="SERINE PROTEASE HTRA2, MITOCHONDRIAL"/>
    <property type="match status" value="1"/>
</dbReference>
<dbReference type="InterPro" id="IPR036034">
    <property type="entry name" value="PDZ_sf"/>
</dbReference>
<dbReference type="PRINTS" id="PR00834">
    <property type="entry name" value="PROTEASES2C"/>
</dbReference>
<dbReference type="GO" id="GO:0004252">
    <property type="term" value="F:serine-type endopeptidase activity"/>
    <property type="evidence" value="ECO:0007669"/>
    <property type="project" value="InterPro"/>
</dbReference>
<dbReference type="SMART" id="SM00228">
    <property type="entry name" value="PDZ"/>
    <property type="match status" value="2"/>
</dbReference>
<dbReference type="Pfam" id="PF13180">
    <property type="entry name" value="PDZ_2"/>
    <property type="match status" value="1"/>
</dbReference>
<dbReference type="Gene3D" id="2.30.42.10">
    <property type="match status" value="2"/>
</dbReference>
<keyword evidence="2" id="KW-0645">Protease</keyword>
<feature type="domain" description="PDZ" evidence="5">
    <location>
        <begin position="329"/>
        <end position="414"/>
    </location>
</feature>
<name>A0A369KPW2_9BACT</name>
<dbReference type="PANTHER" id="PTHR22939">
    <property type="entry name" value="SERINE PROTEASE FAMILY S1C HTRA-RELATED"/>
    <property type="match status" value="1"/>
</dbReference>
<keyword evidence="7" id="KW-1185">Reference proteome</keyword>
<feature type="domain" description="PDZ" evidence="5">
    <location>
        <begin position="440"/>
        <end position="524"/>
    </location>
</feature>
<dbReference type="GO" id="GO:0006508">
    <property type="term" value="P:proteolysis"/>
    <property type="evidence" value="ECO:0007669"/>
    <property type="project" value="UniProtKB-KW"/>
</dbReference>
<evidence type="ECO:0000313" key="7">
    <source>
        <dbReference type="Proteomes" id="UP000253934"/>
    </source>
</evidence>
<dbReference type="Pfam" id="PF13365">
    <property type="entry name" value="Trypsin_2"/>
    <property type="match status" value="1"/>
</dbReference>
<feature type="region of interest" description="Disordered" evidence="4">
    <location>
        <begin position="423"/>
        <end position="452"/>
    </location>
</feature>
<gene>
    <name evidence="6" type="ORF">DCC88_07810</name>
</gene>
<reference evidence="6" key="1">
    <citation type="submission" date="2018-04" db="EMBL/GenBank/DDBJ databases">
        <title>Draft genome sequence of the Candidatus Spirobacillus cienkowskii, a pathogen of freshwater Daphnia species, reconstructed from hemolymph metagenomic reads.</title>
        <authorList>
            <person name="Bresciani L."/>
            <person name="Lemos L.N."/>
            <person name="Wale N."/>
            <person name="Lin J.Y."/>
            <person name="Fernandes G.R."/>
            <person name="Duffy M.A."/>
            <person name="Rodrigues J.M."/>
        </authorList>
    </citation>
    <scope>NUCLEOTIDE SEQUENCE [LARGE SCALE GENOMIC DNA]</scope>
    <source>
        <strain evidence="6">Binning01</strain>
    </source>
</reference>
<accession>A0A369KPW2</accession>
<dbReference type="InterPro" id="IPR041489">
    <property type="entry name" value="PDZ_6"/>
</dbReference>
<dbReference type="Proteomes" id="UP000253934">
    <property type="component" value="Unassembled WGS sequence"/>
</dbReference>
<dbReference type="InterPro" id="IPR001478">
    <property type="entry name" value="PDZ"/>
</dbReference>
<protein>
    <submittedName>
        <fullName evidence="6">PDZ domain-containing protein</fullName>
    </submittedName>
</protein>
<comment type="similarity">
    <text evidence="1">Belongs to the peptidase S1C family.</text>
</comment>